<dbReference type="EMBL" id="JBAMMX010000006">
    <property type="protein sequence ID" value="KAK6938211.1"/>
    <property type="molecule type" value="Genomic_DNA"/>
</dbReference>
<accession>A0AAN8VY31</accession>
<sequence length="69" mass="8112">MRLVKLFPMQILAFLLFAGFIIYCRAGSQREYNFVAGERSSIHMTMPHKENFDRKWTISGTNPLCSQRR</sequence>
<reference evidence="2 3" key="1">
    <citation type="submission" date="2023-12" db="EMBL/GenBank/DDBJ databases">
        <title>A high-quality genome assembly for Dillenia turbinata (Dilleniales).</title>
        <authorList>
            <person name="Chanderbali A."/>
        </authorList>
    </citation>
    <scope>NUCLEOTIDE SEQUENCE [LARGE SCALE GENOMIC DNA]</scope>
    <source>
        <strain evidence="2">LSX21</strain>
        <tissue evidence="2">Leaf</tissue>
    </source>
</reference>
<name>A0AAN8VY31_9MAGN</name>
<comment type="caution">
    <text evidence="2">The sequence shown here is derived from an EMBL/GenBank/DDBJ whole genome shotgun (WGS) entry which is preliminary data.</text>
</comment>
<protein>
    <submittedName>
        <fullName evidence="2">Uncharacterized protein</fullName>
    </submittedName>
</protein>
<dbReference type="Proteomes" id="UP001370490">
    <property type="component" value="Unassembled WGS sequence"/>
</dbReference>
<keyword evidence="3" id="KW-1185">Reference proteome</keyword>
<dbReference type="AlphaFoldDB" id="A0AAN8VY31"/>
<evidence type="ECO:0000313" key="3">
    <source>
        <dbReference type="Proteomes" id="UP001370490"/>
    </source>
</evidence>
<organism evidence="2 3">
    <name type="scientific">Dillenia turbinata</name>
    <dbReference type="NCBI Taxonomy" id="194707"/>
    <lineage>
        <taxon>Eukaryota</taxon>
        <taxon>Viridiplantae</taxon>
        <taxon>Streptophyta</taxon>
        <taxon>Embryophyta</taxon>
        <taxon>Tracheophyta</taxon>
        <taxon>Spermatophyta</taxon>
        <taxon>Magnoliopsida</taxon>
        <taxon>eudicotyledons</taxon>
        <taxon>Gunneridae</taxon>
        <taxon>Pentapetalae</taxon>
        <taxon>Dilleniales</taxon>
        <taxon>Dilleniaceae</taxon>
        <taxon>Dillenia</taxon>
    </lineage>
</organism>
<gene>
    <name evidence="2" type="ORF">RJ641_031719</name>
</gene>
<feature type="chain" id="PRO_5042901980" evidence="1">
    <location>
        <begin position="27"/>
        <end position="69"/>
    </location>
</feature>
<feature type="signal peptide" evidence="1">
    <location>
        <begin position="1"/>
        <end position="26"/>
    </location>
</feature>
<evidence type="ECO:0000256" key="1">
    <source>
        <dbReference type="SAM" id="SignalP"/>
    </source>
</evidence>
<proteinExistence type="predicted"/>
<keyword evidence="1" id="KW-0732">Signal</keyword>
<evidence type="ECO:0000313" key="2">
    <source>
        <dbReference type="EMBL" id="KAK6938211.1"/>
    </source>
</evidence>